<evidence type="ECO:0000313" key="2">
    <source>
        <dbReference type="Proteomes" id="UP000276133"/>
    </source>
</evidence>
<organism evidence="1 2">
    <name type="scientific">Brachionus plicatilis</name>
    <name type="common">Marine rotifer</name>
    <name type="synonym">Brachionus muelleri</name>
    <dbReference type="NCBI Taxonomy" id="10195"/>
    <lineage>
        <taxon>Eukaryota</taxon>
        <taxon>Metazoa</taxon>
        <taxon>Spiralia</taxon>
        <taxon>Gnathifera</taxon>
        <taxon>Rotifera</taxon>
        <taxon>Eurotatoria</taxon>
        <taxon>Monogononta</taxon>
        <taxon>Pseudotrocha</taxon>
        <taxon>Ploima</taxon>
        <taxon>Brachionidae</taxon>
        <taxon>Brachionus</taxon>
    </lineage>
</organism>
<dbReference type="OrthoDB" id="128050at2759"/>
<evidence type="ECO:0000313" key="1">
    <source>
        <dbReference type="EMBL" id="RNA06892.1"/>
    </source>
</evidence>
<gene>
    <name evidence="1" type="ORF">BpHYR1_032211</name>
</gene>
<proteinExistence type="predicted"/>
<dbReference type="AlphaFoldDB" id="A0A3M7Q6U4"/>
<accession>A0A3M7Q6U4</accession>
<reference evidence="1 2" key="1">
    <citation type="journal article" date="2018" name="Sci. Rep.">
        <title>Genomic signatures of local adaptation to the degree of environmental predictability in rotifers.</title>
        <authorList>
            <person name="Franch-Gras L."/>
            <person name="Hahn C."/>
            <person name="Garcia-Roger E.M."/>
            <person name="Carmona M.J."/>
            <person name="Serra M."/>
            <person name="Gomez A."/>
        </authorList>
    </citation>
    <scope>NUCLEOTIDE SEQUENCE [LARGE SCALE GENOMIC DNA]</scope>
    <source>
        <strain evidence="1">HYR1</strain>
    </source>
</reference>
<dbReference type="Proteomes" id="UP000276133">
    <property type="component" value="Unassembled WGS sequence"/>
</dbReference>
<evidence type="ECO:0008006" key="3">
    <source>
        <dbReference type="Google" id="ProtNLM"/>
    </source>
</evidence>
<comment type="caution">
    <text evidence="1">The sequence shown here is derived from an EMBL/GenBank/DDBJ whole genome shotgun (WGS) entry which is preliminary data.</text>
</comment>
<keyword evidence="2" id="KW-1185">Reference proteome</keyword>
<name>A0A3M7Q6U4_BRAPC</name>
<sequence>MANCKKRYVSYSDSVKTEIKTHMRKTVFVDWQILTRPAGLSCTNSPLESFNSSIKRTFTLRKKLSSSILRVC</sequence>
<protein>
    <recommendedName>
        <fullName evidence="3">Transposase</fullName>
    </recommendedName>
</protein>
<dbReference type="EMBL" id="REGN01007240">
    <property type="protein sequence ID" value="RNA06892.1"/>
    <property type="molecule type" value="Genomic_DNA"/>
</dbReference>